<gene>
    <name evidence="1" type="ORF">ILEXP_LOCUS1633</name>
</gene>
<comment type="caution">
    <text evidence="1">The sequence shown here is derived from an EMBL/GenBank/DDBJ whole genome shotgun (WGS) entry which is preliminary data.</text>
</comment>
<name>A0ABC8QTK1_9AQUA</name>
<sequence length="111" mass="13057">MYYLHFFAKSIVCEKGIIYEDFEHLGIRGMLRNRGWESYMKSVGVRVEYNVKEFYNNAEPTEARQFTTFVRGFEFVVNPNVIFDMIKPMPKSTQCNVPPNPPIDTMQWAGF</sequence>
<evidence type="ECO:0000313" key="1">
    <source>
        <dbReference type="EMBL" id="CAK9134700.1"/>
    </source>
</evidence>
<protein>
    <submittedName>
        <fullName evidence="1">Uncharacterized protein</fullName>
    </submittedName>
</protein>
<reference evidence="1 2" key="1">
    <citation type="submission" date="2024-02" db="EMBL/GenBank/DDBJ databases">
        <authorList>
            <person name="Vignale AGUSTIN F."/>
            <person name="Sosa J E."/>
            <person name="Modenutti C."/>
        </authorList>
    </citation>
    <scope>NUCLEOTIDE SEQUENCE [LARGE SCALE GENOMIC DNA]</scope>
</reference>
<dbReference type="EMBL" id="CAUOFW020000558">
    <property type="protein sequence ID" value="CAK9134700.1"/>
    <property type="molecule type" value="Genomic_DNA"/>
</dbReference>
<proteinExistence type="predicted"/>
<keyword evidence="2" id="KW-1185">Reference proteome</keyword>
<dbReference type="Proteomes" id="UP001642360">
    <property type="component" value="Unassembled WGS sequence"/>
</dbReference>
<evidence type="ECO:0000313" key="2">
    <source>
        <dbReference type="Proteomes" id="UP001642360"/>
    </source>
</evidence>
<organism evidence="1 2">
    <name type="scientific">Ilex paraguariensis</name>
    <name type="common">yerba mate</name>
    <dbReference type="NCBI Taxonomy" id="185542"/>
    <lineage>
        <taxon>Eukaryota</taxon>
        <taxon>Viridiplantae</taxon>
        <taxon>Streptophyta</taxon>
        <taxon>Embryophyta</taxon>
        <taxon>Tracheophyta</taxon>
        <taxon>Spermatophyta</taxon>
        <taxon>Magnoliopsida</taxon>
        <taxon>eudicotyledons</taxon>
        <taxon>Gunneridae</taxon>
        <taxon>Pentapetalae</taxon>
        <taxon>asterids</taxon>
        <taxon>campanulids</taxon>
        <taxon>Aquifoliales</taxon>
        <taxon>Aquifoliaceae</taxon>
        <taxon>Ilex</taxon>
    </lineage>
</organism>
<dbReference type="AlphaFoldDB" id="A0ABC8QTK1"/>
<accession>A0ABC8QTK1</accession>